<dbReference type="InterPro" id="IPR048365">
    <property type="entry name" value="TNP-like_RNaseH_N"/>
</dbReference>
<feature type="domain" description="Transposable element P transposase-like RNase H" evidence="1">
    <location>
        <begin position="2"/>
        <end position="105"/>
    </location>
</feature>
<reference evidence="2 3" key="1">
    <citation type="submission" date="2022-05" db="EMBL/GenBank/DDBJ databases">
        <title>A multi-omics perspective on studying reproductive biology in Daphnia sinensis.</title>
        <authorList>
            <person name="Jia J."/>
        </authorList>
    </citation>
    <scope>NUCLEOTIDE SEQUENCE [LARGE SCALE GENOMIC DNA]</scope>
    <source>
        <strain evidence="2 3">WSL</strain>
    </source>
</reference>
<accession>A0AAD5LDU6</accession>
<evidence type="ECO:0000259" key="1">
    <source>
        <dbReference type="Pfam" id="PF21787"/>
    </source>
</evidence>
<organism evidence="2 3">
    <name type="scientific">Daphnia sinensis</name>
    <dbReference type="NCBI Taxonomy" id="1820382"/>
    <lineage>
        <taxon>Eukaryota</taxon>
        <taxon>Metazoa</taxon>
        <taxon>Ecdysozoa</taxon>
        <taxon>Arthropoda</taxon>
        <taxon>Crustacea</taxon>
        <taxon>Branchiopoda</taxon>
        <taxon>Diplostraca</taxon>
        <taxon>Cladocera</taxon>
        <taxon>Anomopoda</taxon>
        <taxon>Daphniidae</taxon>
        <taxon>Daphnia</taxon>
        <taxon>Daphnia similis group</taxon>
    </lineage>
</organism>
<dbReference type="AlphaFoldDB" id="A0AAD5LDU6"/>
<dbReference type="EMBL" id="WJBH02000007">
    <property type="protein sequence ID" value="KAI9555873.1"/>
    <property type="molecule type" value="Genomic_DNA"/>
</dbReference>
<protein>
    <recommendedName>
        <fullName evidence="1">Transposable element P transposase-like RNase H domain-containing protein</fullName>
    </recommendedName>
</protein>
<name>A0AAD5LDU6_9CRUS</name>
<keyword evidence="3" id="KW-1185">Reference proteome</keyword>
<proteinExistence type="predicted"/>
<dbReference type="Pfam" id="PF21787">
    <property type="entry name" value="TNP-like_RNaseH_N"/>
    <property type="match status" value="1"/>
</dbReference>
<sequence length="484" mass="55779">MEKHCSLVLDEMTIGPGEEYIPQLDKVVGKSTWLATKMQGYILVGLNTYYKIPVAYFLVNQPTAKEQEALTVQVIKDVEGCGCGFKIEGLVTDNLAVYANMFKRMNGGTLHHVIRHPVQQYNEEEISSIPLVYRPLFLSFDYSPVQNNPALPYPKNVRNQLLERKLEIKGKPITGQLVVRLFEEKTGELLTPVRNWTPKHVMPNSIEKQKVKVAMDLFRPSVTTAIQISLKKHLRYRLPDKMPYYILDERLHFLEWDFNPKLHEWHREVDDIVKRMPDGTKEEEDAIKEAKKKFLTHETYEALTFTTSSTVACIRHLLQKLGFKYVLTRRFSSDPVKQLFGAIRQMMVSNFKGDATAVSQAFEKILRTEIAYNSIYGNTTLSRESEKEYELIRNSEKCKIKMTKALTLLPESNFIMLNEIYKAPVRPKTSSQSCTVAFLAGYVVRVLTEQEFCEDCIARLQGVKCTDPLMQLIYHLGKTYQQLV</sequence>
<evidence type="ECO:0000313" key="2">
    <source>
        <dbReference type="EMBL" id="KAI9555873.1"/>
    </source>
</evidence>
<dbReference type="PANTHER" id="PTHR48257">
    <property type="match status" value="1"/>
</dbReference>
<evidence type="ECO:0000313" key="3">
    <source>
        <dbReference type="Proteomes" id="UP000820818"/>
    </source>
</evidence>
<gene>
    <name evidence="2" type="ORF">GHT06_018390</name>
</gene>
<comment type="caution">
    <text evidence="2">The sequence shown here is derived from an EMBL/GenBank/DDBJ whole genome shotgun (WGS) entry which is preliminary data.</text>
</comment>
<dbReference type="Proteomes" id="UP000820818">
    <property type="component" value="Linkage Group LG7"/>
</dbReference>
<dbReference type="PANTHER" id="PTHR48257:SF1">
    <property type="match status" value="1"/>
</dbReference>